<evidence type="ECO:0000256" key="8">
    <source>
        <dbReference type="ARBA" id="ARBA00023163"/>
    </source>
</evidence>
<keyword evidence="8" id="KW-0804">Transcription</keyword>
<accession>A0A0V8JJW5</accession>
<dbReference type="Gene3D" id="3.40.50.2300">
    <property type="match status" value="1"/>
</dbReference>
<protein>
    <submittedName>
        <fullName evidence="11">Transcriptional regulator</fullName>
    </submittedName>
</protein>
<gene>
    <name evidence="11" type="ORF">AS180_14690</name>
</gene>
<dbReference type="Pfam" id="PF00072">
    <property type="entry name" value="Response_reg"/>
    <property type="match status" value="1"/>
</dbReference>
<dbReference type="SMART" id="SM00448">
    <property type="entry name" value="REC"/>
    <property type="match status" value="1"/>
</dbReference>
<dbReference type="AlphaFoldDB" id="A0A0V8JJW5"/>
<keyword evidence="4" id="KW-0902">Two-component regulatory system</keyword>
<dbReference type="GO" id="GO:0003700">
    <property type="term" value="F:DNA-binding transcription factor activity"/>
    <property type="evidence" value="ECO:0007669"/>
    <property type="project" value="InterPro"/>
</dbReference>
<dbReference type="SUPFAM" id="SSF52172">
    <property type="entry name" value="CheY-like"/>
    <property type="match status" value="1"/>
</dbReference>
<organism evidence="11 12">
    <name type="scientific">Priestia veravalensis</name>
    <dbReference type="NCBI Taxonomy" id="1414648"/>
    <lineage>
        <taxon>Bacteria</taxon>
        <taxon>Bacillati</taxon>
        <taxon>Bacillota</taxon>
        <taxon>Bacilli</taxon>
        <taxon>Bacillales</taxon>
        <taxon>Bacillaceae</taxon>
        <taxon>Priestia</taxon>
    </lineage>
</organism>
<feature type="modified residue" description="4-aspartylphosphate" evidence="9">
    <location>
        <position position="53"/>
    </location>
</feature>
<keyword evidence="3 9" id="KW-0597">Phosphoprotein</keyword>
<evidence type="ECO:0000256" key="1">
    <source>
        <dbReference type="ARBA" id="ARBA00004496"/>
    </source>
</evidence>
<dbReference type="GO" id="GO:0003677">
    <property type="term" value="F:DNA binding"/>
    <property type="evidence" value="ECO:0007669"/>
    <property type="project" value="UniProtKB-KW"/>
</dbReference>
<dbReference type="GeneID" id="93684449"/>
<dbReference type="GO" id="GO:0000156">
    <property type="term" value="F:phosphorelay response regulator activity"/>
    <property type="evidence" value="ECO:0007669"/>
    <property type="project" value="TreeGrafter"/>
</dbReference>
<dbReference type="PIRSF" id="PIRSF006171">
    <property type="entry name" value="RR_citrat_malat"/>
    <property type="match status" value="1"/>
</dbReference>
<dbReference type="GO" id="GO:0005737">
    <property type="term" value="C:cytoplasm"/>
    <property type="evidence" value="ECO:0007669"/>
    <property type="project" value="UniProtKB-SubCell"/>
</dbReference>
<evidence type="ECO:0000256" key="2">
    <source>
        <dbReference type="ARBA" id="ARBA00022490"/>
    </source>
</evidence>
<proteinExistence type="predicted"/>
<dbReference type="RefSeq" id="WP_062687023.1">
    <property type="nucleotide sequence ID" value="NZ_KQ758667.1"/>
</dbReference>
<dbReference type="Pfam" id="PF20714">
    <property type="entry name" value="HTH_64"/>
    <property type="match status" value="1"/>
</dbReference>
<evidence type="ECO:0000256" key="6">
    <source>
        <dbReference type="ARBA" id="ARBA00023125"/>
    </source>
</evidence>
<reference evidence="11 12" key="1">
    <citation type="submission" date="2015-11" db="EMBL/GenBank/DDBJ databases">
        <title>Bacillus caseinolyticus sp nov.</title>
        <authorList>
            <person name="Dastager S.G."/>
            <person name="Mawlankar R."/>
        </authorList>
    </citation>
    <scope>NUCLEOTIDE SEQUENCE [LARGE SCALE GENOMIC DNA]</scope>
    <source>
        <strain evidence="11 12">SGD-V-76</strain>
    </source>
</reference>
<sequence>MKVLIAEDDYRVADIHCQYVKSLKQVKEVKTVATAKETLDEVKRWQPNLILLDVYLPDQIGIDLIHQLKEQCLTVQVILITAATDISVLKDAYNLGVIDYLVKPIELQRLSDAIEKVSRNNRVLNSQQKITQTMADQLFQFKNTKKIDGNHLPKGIDQLTLEKVRELLKQQNEGITAEELGKLLGASRTTSRRYLEYLISIHEVKAELVYGIVGRPERKYYVVYSE</sequence>
<dbReference type="Proteomes" id="UP000053681">
    <property type="component" value="Unassembled WGS sequence"/>
</dbReference>
<dbReference type="InterPro" id="IPR051271">
    <property type="entry name" value="2C-system_Tx_regulators"/>
</dbReference>
<dbReference type="InterPro" id="IPR001789">
    <property type="entry name" value="Sig_transdc_resp-reg_receiver"/>
</dbReference>
<evidence type="ECO:0000313" key="11">
    <source>
        <dbReference type="EMBL" id="KSU87149.1"/>
    </source>
</evidence>
<evidence type="ECO:0000256" key="3">
    <source>
        <dbReference type="ARBA" id="ARBA00022553"/>
    </source>
</evidence>
<evidence type="ECO:0000256" key="7">
    <source>
        <dbReference type="ARBA" id="ARBA00023159"/>
    </source>
</evidence>
<comment type="caution">
    <text evidence="11">The sequence shown here is derived from an EMBL/GenBank/DDBJ whole genome shotgun (WGS) entry which is preliminary data.</text>
</comment>
<evidence type="ECO:0000313" key="12">
    <source>
        <dbReference type="Proteomes" id="UP000053681"/>
    </source>
</evidence>
<comment type="subcellular location">
    <subcellularLocation>
        <location evidence="1">Cytoplasm</location>
    </subcellularLocation>
</comment>
<evidence type="ECO:0000259" key="10">
    <source>
        <dbReference type="PROSITE" id="PS50110"/>
    </source>
</evidence>
<dbReference type="PANTHER" id="PTHR45526">
    <property type="entry name" value="TRANSCRIPTIONAL REGULATORY PROTEIN DPIA"/>
    <property type="match status" value="1"/>
</dbReference>
<dbReference type="EMBL" id="LNQP01000052">
    <property type="protein sequence ID" value="KSU87149.1"/>
    <property type="molecule type" value="Genomic_DNA"/>
</dbReference>
<keyword evidence="6" id="KW-0238">DNA-binding</keyword>
<name>A0A0V8JJW5_9BACI</name>
<keyword evidence="7" id="KW-0010">Activator</keyword>
<keyword evidence="5" id="KW-0805">Transcription regulation</keyword>
<keyword evidence="2" id="KW-0963">Cytoplasm</keyword>
<dbReference type="PANTHER" id="PTHR45526:SF6">
    <property type="entry name" value="TRANSCRIPTIONAL REGULATORY PROTEIN CITT"/>
    <property type="match status" value="1"/>
</dbReference>
<feature type="domain" description="Response regulatory" evidence="10">
    <location>
        <begin position="2"/>
        <end position="118"/>
    </location>
</feature>
<evidence type="ECO:0000256" key="5">
    <source>
        <dbReference type="ARBA" id="ARBA00023015"/>
    </source>
</evidence>
<dbReference type="PROSITE" id="PS50110">
    <property type="entry name" value="RESPONSE_REGULATORY"/>
    <property type="match status" value="1"/>
</dbReference>
<evidence type="ECO:0000256" key="4">
    <source>
        <dbReference type="ARBA" id="ARBA00023012"/>
    </source>
</evidence>
<keyword evidence="12" id="KW-1185">Reference proteome</keyword>
<dbReference type="InterPro" id="IPR024187">
    <property type="entry name" value="Sig_transdc_resp-reg_cit/mal"/>
</dbReference>
<evidence type="ECO:0000256" key="9">
    <source>
        <dbReference type="PROSITE-ProRule" id="PRU00169"/>
    </source>
</evidence>
<dbReference type="InterPro" id="IPR048714">
    <property type="entry name" value="DpiA-like_HTH"/>
</dbReference>
<dbReference type="InterPro" id="IPR011006">
    <property type="entry name" value="CheY-like_superfamily"/>
</dbReference>